<dbReference type="GO" id="GO:0003676">
    <property type="term" value="F:nucleic acid binding"/>
    <property type="evidence" value="ECO:0007669"/>
    <property type="project" value="InterPro"/>
</dbReference>
<dbReference type="AlphaFoldDB" id="A0AAV2CGZ4"/>
<dbReference type="Pfam" id="PF13456">
    <property type="entry name" value="RVT_3"/>
    <property type="match status" value="1"/>
</dbReference>
<reference evidence="2 3" key="1">
    <citation type="submission" date="2024-04" db="EMBL/GenBank/DDBJ databases">
        <authorList>
            <person name="Fracassetti M."/>
        </authorList>
    </citation>
    <scope>NUCLEOTIDE SEQUENCE [LARGE SCALE GENOMIC DNA]</scope>
</reference>
<evidence type="ECO:0000259" key="1">
    <source>
        <dbReference type="Pfam" id="PF13456"/>
    </source>
</evidence>
<keyword evidence="3" id="KW-1185">Reference proteome</keyword>
<accession>A0AAV2CGZ4</accession>
<dbReference type="EMBL" id="OZ034813">
    <property type="protein sequence ID" value="CAL1355289.1"/>
    <property type="molecule type" value="Genomic_DNA"/>
</dbReference>
<proteinExistence type="predicted"/>
<dbReference type="GO" id="GO:0004523">
    <property type="term" value="F:RNA-DNA hybrid ribonuclease activity"/>
    <property type="evidence" value="ECO:0007669"/>
    <property type="project" value="InterPro"/>
</dbReference>
<dbReference type="InterPro" id="IPR044730">
    <property type="entry name" value="RNase_H-like_dom_plant"/>
</dbReference>
<sequence length="143" mass="15118">MIASLGPPALSYLGTPDTVLPPCQPINTLNQISPSPSNPVLEIHCDGSFLNDSQKAAYGVIVVDDHGDICDGRAATLVCSAPLEVEAKTLLEALLLACNRAVQAGSGPTVFPWFWPFQLRQSLGLGESLHGWGSWLTSFSGTL</sequence>
<dbReference type="CDD" id="cd06222">
    <property type="entry name" value="RNase_H_like"/>
    <property type="match status" value="1"/>
</dbReference>
<dbReference type="Proteomes" id="UP001497516">
    <property type="component" value="Chromosome 1"/>
</dbReference>
<feature type="domain" description="RNase H type-1" evidence="1">
    <location>
        <begin position="45"/>
        <end position="101"/>
    </location>
</feature>
<organism evidence="2 3">
    <name type="scientific">Linum trigynum</name>
    <dbReference type="NCBI Taxonomy" id="586398"/>
    <lineage>
        <taxon>Eukaryota</taxon>
        <taxon>Viridiplantae</taxon>
        <taxon>Streptophyta</taxon>
        <taxon>Embryophyta</taxon>
        <taxon>Tracheophyta</taxon>
        <taxon>Spermatophyta</taxon>
        <taxon>Magnoliopsida</taxon>
        <taxon>eudicotyledons</taxon>
        <taxon>Gunneridae</taxon>
        <taxon>Pentapetalae</taxon>
        <taxon>rosids</taxon>
        <taxon>fabids</taxon>
        <taxon>Malpighiales</taxon>
        <taxon>Linaceae</taxon>
        <taxon>Linum</taxon>
    </lineage>
</organism>
<evidence type="ECO:0000313" key="2">
    <source>
        <dbReference type="EMBL" id="CAL1355289.1"/>
    </source>
</evidence>
<evidence type="ECO:0000313" key="3">
    <source>
        <dbReference type="Proteomes" id="UP001497516"/>
    </source>
</evidence>
<name>A0AAV2CGZ4_9ROSI</name>
<protein>
    <recommendedName>
        <fullName evidence="1">RNase H type-1 domain-containing protein</fullName>
    </recommendedName>
</protein>
<dbReference type="InterPro" id="IPR002156">
    <property type="entry name" value="RNaseH_domain"/>
</dbReference>
<gene>
    <name evidence="2" type="ORF">LTRI10_LOCUS3058</name>
</gene>